<keyword evidence="10" id="KW-0804">Transcription</keyword>
<evidence type="ECO:0000256" key="4">
    <source>
        <dbReference type="ARBA" id="ARBA00022490"/>
    </source>
</evidence>
<keyword evidence="14" id="KW-1185">Reference proteome</keyword>
<protein>
    <submittedName>
        <fullName evidence="13">Transcriptional repressor</fullName>
    </submittedName>
</protein>
<dbReference type="Gene3D" id="1.10.10.10">
    <property type="entry name" value="Winged helix-like DNA-binding domain superfamily/Winged helix DNA-binding domain"/>
    <property type="match status" value="1"/>
</dbReference>
<evidence type="ECO:0000256" key="1">
    <source>
        <dbReference type="ARBA" id="ARBA00004496"/>
    </source>
</evidence>
<evidence type="ECO:0000256" key="7">
    <source>
        <dbReference type="ARBA" id="ARBA00022833"/>
    </source>
</evidence>
<dbReference type="AlphaFoldDB" id="A0A7D4UBE7"/>
<dbReference type="SUPFAM" id="SSF46785">
    <property type="entry name" value="Winged helix' DNA-binding domain"/>
    <property type="match status" value="1"/>
</dbReference>
<dbReference type="InterPro" id="IPR043135">
    <property type="entry name" value="Fur_C"/>
</dbReference>
<feature type="binding site" evidence="11">
    <location>
        <position position="86"/>
    </location>
    <ligand>
        <name>Zn(2+)</name>
        <dbReference type="ChEBI" id="CHEBI:29105"/>
    </ligand>
</feature>
<evidence type="ECO:0000256" key="10">
    <source>
        <dbReference type="ARBA" id="ARBA00023163"/>
    </source>
</evidence>
<evidence type="ECO:0000256" key="3">
    <source>
        <dbReference type="ARBA" id="ARBA00011738"/>
    </source>
</evidence>
<dbReference type="GO" id="GO:0008270">
    <property type="term" value="F:zinc ion binding"/>
    <property type="evidence" value="ECO:0007669"/>
    <property type="project" value="TreeGrafter"/>
</dbReference>
<keyword evidence="4" id="KW-0963">Cytoplasm</keyword>
<keyword evidence="5" id="KW-0678">Repressor</keyword>
<dbReference type="Pfam" id="PF01475">
    <property type="entry name" value="FUR"/>
    <property type="match status" value="1"/>
</dbReference>
<feature type="binding site" evidence="12">
    <location>
        <position position="77"/>
    </location>
    <ligand>
        <name>Fe cation</name>
        <dbReference type="ChEBI" id="CHEBI:24875"/>
    </ligand>
</feature>
<feature type="binding site" evidence="11">
    <location>
        <position position="123"/>
    </location>
    <ligand>
        <name>Zn(2+)</name>
        <dbReference type="ChEBI" id="CHEBI:29105"/>
    </ligand>
</feature>
<feature type="binding site" evidence="12">
    <location>
        <position position="115"/>
    </location>
    <ligand>
        <name>Fe cation</name>
        <dbReference type="ChEBI" id="CHEBI:24875"/>
    </ligand>
</feature>
<dbReference type="GO" id="GO:1900376">
    <property type="term" value="P:regulation of secondary metabolite biosynthetic process"/>
    <property type="evidence" value="ECO:0007669"/>
    <property type="project" value="TreeGrafter"/>
</dbReference>
<evidence type="ECO:0000256" key="9">
    <source>
        <dbReference type="ARBA" id="ARBA00023125"/>
    </source>
</evidence>
<dbReference type="GO" id="GO:0005829">
    <property type="term" value="C:cytosol"/>
    <property type="evidence" value="ECO:0007669"/>
    <property type="project" value="TreeGrafter"/>
</dbReference>
<evidence type="ECO:0000256" key="6">
    <source>
        <dbReference type="ARBA" id="ARBA00022723"/>
    </source>
</evidence>
<dbReference type="GO" id="GO:0000976">
    <property type="term" value="F:transcription cis-regulatory region binding"/>
    <property type="evidence" value="ECO:0007669"/>
    <property type="project" value="TreeGrafter"/>
</dbReference>
<dbReference type="CDD" id="cd07153">
    <property type="entry name" value="Fur_like"/>
    <property type="match status" value="1"/>
</dbReference>
<evidence type="ECO:0000256" key="12">
    <source>
        <dbReference type="PIRSR" id="PIRSR602481-2"/>
    </source>
</evidence>
<accession>A0A7D4UBE7</accession>
<keyword evidence="6 11" id="KW-0479">Metal-binding</keyword>
<evidence type="ECO:0000313" key="13">
    <source>
        <dbReference type="EMBL" id="QKJ25877.1"/>
    </source>
</evidence>
<dbReference type="GO" id="GO:0003700">
    <property type="term" value="F:DNA-binding transcription factor activity"/>
    <property type="evidence" value="ECO:0007669"/>
    <property type="project" value="InterPro"/>
</dbReference>
<organism evidence="13 14">
    <name type="scientific">Aquiluna borgnonia</name>
    <dbReference type="NCBI Taxonomy" id="2499157"/>
    <lineage>
        <taxon>Bacteria</taxon>
        <taxon>Bacillati</taxon>
        <taxon>Actinomycetota</taxon>
        <taxon>Actinomycetes</taxon>
        <taxon>Micrococcales</taxon>
        <taxon>Microbacteriaceae</taxon>
        <taxon>Luna cluster</taxon>
        <taxon>Luna-1 subcluster</taxon>
        <taxon>Aquiluna</taxon>
    </lineage>
</organism>
<dbReference type="Proteomes" id="UP000501003">
    <property type="component" value="Chromosome"/>
</dbReference>
<gene>
    <name evidence="13" type="ORF">HRU87_06945</name>
</gene>
<comment type="similarity">
    <text evidence="2">Belongs to the Fur family.</text>
</comment>
<feature type="binding site" evidence="11">
    <location>
        <position position="126"/>
    </location>
    <ligand>
        <name>Zn(2+)</name>
        <dbReference type="ChEBI" id="CHEBI:29105"/>
    </ligand>
</feature>
<comment type="cofactor">
    <cofactor evidence="12">
        <name>Mn(2+)</name>
        <dbReference type="ChEBI" id="CHEBI:29035"/>
    </cofactor>
    <cofactor evidence="12">
        <name>Fe(2+)</name>
        <dbReference type="ChEBI" id="CHEBI:29033"/>
    </cofactor>
    <text evidence="12">Binds 1 Mn(2+) or Fe(2+) ion per subunit.</text>
</comment>
<dbReference type="InterPro" id="IPR036388">
    <property type="entry name" value="WH-like_DNA-bd_sf"/>
</dbReference>
<sequence length="130" mass="14201">MIQKRSTWQKTAVREALEATPGFVSAQELYQQLLLQGQKIGLTTVYRALADLAQQGEADALSSADSETKYRSCTTEHHHHLICRRCGVAVEFELPGFEAAAEALAGKEGFTQVSHTIELYGICVNCGVSD</sequence>
<feature type="binding site" evidence="11">
    <location>
        <position position="83"/>
    </location>
    <ligand>
        <name>Zn(2+)</name>
        <dbReference type="ChEBI" id="CHEBI:29105"/>
    </ligand>
</feature>
<feature type="binding site" evidence="12">
    <location>
        <position position="98"/>
    </location>
    <ligand>
        <name>Fe cation</name>
        <dbReference type="ChEBI" id="CHEBI:24875"/>
    </ligand>
</feature>
<evidence type="ECO:0000313" key="14">
    <source>
        <dbReference type="Proteomes" id="UP000501003"/>
    </source>
</evidence>
<proteinExistence type="inferred from homology"/>
<dbReference type="GO" id="GO:0045892">
    <property type="term" value="P:negative regulation of DNA-templated transcription"/>
    <property type="evidence" value="ECO:0007669"/>
    <property type="project" value="TreeGrafter"/>
</dbReference>
<dbReference type="InterPro" id="IPR036390">
    <property type="entry name" value="WH_DNA-bd_sf"/>
</dbReference>
<dbReference type="EMBL" id="CP054056">
    <property type="protein sequence ID" value="QKJ25877.1"/>
    <property type="molecule type" value="Genomic_DNA"/>
</dbReference>
<evidence type="ECO:0000256" key="8">
    <source>
        <dbReference type="ARBA" id="ARBA00023015"/>
    </source>
</evidence>
<keyword evidence="7 11" id="KW-0862">Zinc</keyword>
<comment type="subcellular location">
    <subcellularLocation>
        <location evidence="1">Cytoplasm</location>
    </subcellularLocation>
</comment>
<keyword evidence="8" id="KW-0805">Transcription regulation</keyword>
<evidence type="ECO:0000256" key="11">
    <source>
        <dbReference type="PIRSR" id="PIRSR602481-1"/>
    </source>
</evidence>
<dbReference type="Gene3D" id="3.30.1490.190">
    <property type="match status" value="1"/>
</dbReference>
<dbReference type="RefSeq" id="WP_173494173.1">
    <property type="nucleotide sequence ID" value="NZ_CP054056.1"/>
</dbReference>
<keyword evidence="9" id="KW-0238">DNA-binding</keyword>
<evidence type="ECO:0000256" key="2">
    <source>
        <dbReference type="ARBA" id="ARBA00007957"/>
    </source>
</evidence>
<dbReference type="PANTHER" id="PTHR33202">
    <property type="entry name" value="ZINC UPTAKE REGULATION PROTEIN"/>
    <property type="match status" value="1"/>
</dbReference>
<comment type="subunit">
    <text evidence="3">Homodimer.</text>
</comment>
<name>A0A7D4UBE7_9MICO</name>
<dbReference type="InterPro" id="IPR002481">
    <property type="entry name" value="FUR"/>
</dbReference>
<dbReference type="KEGG" id="aqg:HRU87_06945"/>
<evidence type="ECO:0000256" key="5">
    <source>
        <dbReference type="ARBA" id="ARBA00022491"/>
    </source>
</evidence>
<reference evidence="13 14" key="1">
    <citation type="submission" date="2020-05" db="EMBL/GenBank/DDBJ databases">
        <title>Aquirufa sp. strain 15G-AUS-rot a new Aquirufa species.</title>
        <authorList>
            <person name="Pitt A."/>
            <person name="Hahn M.W."/>
        </authorList>
    </citation>
    <scope>NUCLEOTIDE SEQUENCE [LARGE SCALE GENOMIC DNA]</scope>
    <source>
        <strain evidence="13 14">15G-AUS-rot</strain>
    </source>
</reference>
<comment type="cofactor">
    <cofactor evidence="11">
        <name>Zn(2+)</name>
        <dbReference type="ChEBI" id="CHEBI:29105"/>
    </cofactor>
    <text evidence="11">Binds 1 zinc ion per subunit.</text>
</comment>
<keyword evidence="12" id="KW-0408">Iron</keyword>
<dbReference type="PANTHER" id="PTHR33202:SF2">
    <property type="entry name" value="FERRIC UPTAKE REGULATION PROTEIN"/>
    <property type="match status" value="1"/>
</dbReference>